<feature type="region of interest" description="Disordered" evidence="2">
    <location>
        <begin position="948"/>
        <end position="983"/>
    </location>
</feature>
<feature type="region of interest" description="Disordered" evidence="2">
    <location>
        <begin position="901"/>
        <end position="936"/>
    </location>
</feature>
<keyword evidence="1" id="KW-0175">Coiled coil</keyword>
<dbReference type="GO" id="GO:0007099">
    <property type="term" value="P:centriole replication"/>
    <property type="evidence" value="ECO:0007669"/>
    <property type="project" value="TreeGrafter"/>
</dbReference>
<proteinExistence type="predicted"/>
<dbReference type="GO" id="GO:0060271">
    <property type="term" value="P:cilium assembly"/>
    <property type="evidence" value="ECO:0007669"/>
    <property type="project" value="TreeGrafter"/>
</dbReference>
<feature type="coiled-coil region" evidence="1">
    <location>
        <begin position="25"/>
        <end position="74"/>
    </location>
</feature>
<gene>
    <name evidence="3" type="ORF">PODLI_1B037911</name>
</gene>
<feature type="coiled-coil region" evidence="1">
    <location>
        <begin position="536"/>
        <end position="600"/>
    </location>
</feature>
<dbReference type="InterPro" id="IPR042481">
    <property type="entry name" value="CCDC57"/>
</dbReference>
<dbReference type="PANTHER" id="PTHR46725:SF1">
    <property type="entry name" value="COILED-COIL DOMAIN-CONTAINING PROTEIN 57"/>
    <property type="match status" value="1"/>
</dbReference>
<accession>A0AA35NYP2</accession>
<keyword evidence="4" id="KW-1185">Reference proteome</keyword>
<dbReference type="GO" id="GO:0005814">
    <property type="term" value="C:centriole"/>
    <property type="evidence" value="ECO:0007669"/>
    <property type="project" value="TreeGrafter"/>
</dbReference>
<evidence type="ECO:0000313" key="3">
    <source>
        <dbReference type="EMBL" id="CAI5765908.1"/>
    </source>
</evidence>
<evidence type="ECO:0000313" key="4">
    <source>
        <dbReference type="Proteomes" id="UP001178461"/>
    </source>
</evidence>
<dbReference type="GO" id="GO:0007020">
    <property type="term" value="P:microtubule nucleation"/>
    <property type="evidence" value="ECO:0007669"/>
    <property type="project" value="TreeGrafter"/>
</dbReference>
<reference evidence="3" key="1">
    <citation type="submission" date="2022-12" db="EMBL/GenBank/DDBJ databases">
        <authorList>
            <person name="Alioto T."/>
            <person name="Alioto T."/>
            <person name="Gomez Garrido J."/>
        </authorList>
    </citation>
    <scope>NUCLEOTIDE SEQUENCE</scope>
</reference>
<feature type="region of interest" description="Disordered" evidence="2">
    <location>
        <begin position="861"/>
        <end position="880"/>
    </location>
</feature>
<feature type="compositionally biased region" description="Basic and acidic residues" evidence="2">
    <location>
        <begin position="910"/>
        <end position="935"/>
    </location>
</feature>
<name>A0AA35NYP2_9SAUR</name>
<feature type="coiled-coil region" evidence="1">
    <location>
        <begin position="467"/>
        <end position="501"/>
    </location>
</feature>
<dbReference type="EMBL" id="OX395127">
    <property type="protein sequence ID" value="CAI5765908.1"/>
    <property type="molecule type" value="Genomic_DNA"/>
</dbReference>
<evidence type="ECO:0000256" key="2">
    <source>
        <dbReference type="SAM" id="MobiDB-lite"/>
    </source>
</evidence>
<feature type="coiled-coil region" evidence="1">
    <location>
        <begin position="321"/>
        <end position="440"/>
    </location>
</feature>
<sequence>MAFTPHSRARRSLFSRAGSMMAHTEKELNDLLICKEKELKELQAHQIHFQKTSLHETRKQLQEMHRKFNSLKEDFTYNLRVLEERDRELEHYERLFIQLKMVENAKEAEVSDLRIQVDKLQQTLAKETKKQESLQYQYHQKLKEHQLELERLHSSKDSDINQHLQEYGDMKQQLERKLQEVECELALQRQELLAEFDSEMKKREHEFRRKVDEMSNLVLSHELKVKLLTKELEALKEAGTEVAESLKMAEARNLELEKEVKCRDWEIKDLAAVKDAQIRDLERKIDSVQLSWKKEKEIFERKHAAIDHFAREKDALLASVKETHTEQIRKWENQVRDLQINKETLETELRQAEWRHTDELREKEAVIEKLQQELEALKTSWDSQVAQISRETVSKDLQIQALQQEEVKLRAQLSSILQDIERYKKQLSLAAEREEILERAKVQIVLDWQRRYENAERNQYQKSEALIQSLSTARDQVTAELQEKEQKLHEMEMVLSAVTLERDQAVQELRKHGHTPKGVKQDTVGTTELGFPSADMKRLQEQNSTLRSVIAEMRREMETLNIQALSSDQSKMEAQDADYVKSLEEEIRVLKNKCEDMDKQHEDAPEVHGKLSVSSLKSSSCDKNTQTSYHITIGQDSTLHPDEVTTKNSLERQSIKKNPQMDSVRTQETQVNLVTRKLQEDSVHLRQQLFGMEAGDGPHQLIGNHAQVRQGRLKEAVRKICSLSKEKHQLLEMVNRLRAELGAASKEGFLGSQDFKISKHPQGHTSSCALHPKELVRETKHRLLALEHLQYQLTTQELQYAQRKHASGKCPYFVENLNTENLLRSSSCSEEAEIPMKQVQSESIVGNRVADSPRHETLVPHQSQLLTKESPSRLQQGLLSSSGTAGSLEEIWQILEMGSSPSILSPQSNKEQEKSQVIHEPKRLEDSQEEAHTERVPAAALTVRGTKFEVQTKQNPNKSSYNRTRKPQTPQRMAKIRNYNIKD</sequence>
<evidence type="ECO:0000256" key="1">
    <source>
        <dbReference type="SAM" id="Coils"/>
    </source>
</evidence>
<organism evidence="3 4">
    <name type="scientific">Podarcis lilfordi</name>
    <name type="common">Lilford's wall lizard</name>
    <dbReference type="NCBI Taxonomy" id="74358"/>
    <lineage>
        <taxon>Eukaryota</taxon>
        <taxon>Metazoa</taxon>
        <taxon>Chordata</taxon>
        <taxon>Craniata</taxon>
        <taxon>Vertebrata</taxon>
        <taxon>Euteleostomi</taxon>
        <taxon>Lepidosauria</taxon>
        <taxon>Squamata</taxon>
        <taxon>Bifurcata</taxon>
        <taxon>Unidentata</taxon>
        <taxon>Episquamata</taxon>
        <taxon>Laterata</taxon>
        <taxon>Lacertibaenia</taxon>
        <taxon>Lacertidae</taxon>
        <taxon>Podarcis</taxon>
    </lineage>
</organism>
<dbReference type="GO" id="GO:0005876">
    <property type="term" value="C:spindle microtubule"/>
    <property type="evidence" value="ECO:0007669"/>
    <property type="project" value="TreeGrafter"/>
</dbReference>
<protein>
    <submittedName>
        <fullName evidence="3">Coiled-coil domain containing 57</fullName>
    </submittedName>
</protein>
<feature type="compositionally biased region" description="Polar residues" evidence="2">
    <location>
        <begin position="949"/>
        <end position="971"/>
    </location>
</feature>
<dbReference type="GO" id="GO:0034451">
    <property type="term" value="C:centriolar satellite"/>
    <property type="evidence" value="ECO:0007669"/>
    <property type="project" value="TreeGrafter"/>
</dbReference>
<dbReference type="PANTHER" id="PTHR46725">
    <property type="entry name" value="COILED-COIL DOMAIN-CONTAINING PROTEIN 57"/>
    <property type="match status" value="1"/>
</dbReference>
<dbReference type="GO" id="GO:0045931">
    <property type="term" value="P:positive regulation of mitotic cell cycle"/>
    <property type="evidence" value="ECO:0007669"/>
    <property type="project" value="TreeGrafter"/>
</dbReference>
<dbReference type="Proteomes" id="UP001178461">
    <property type="component" value="Chromosome 2"/>
</dbReference>
<dbReference type="AlphaFoldDB" id="A0AA35NYP2"/>
<feature type="coiled-coil region" evidence="1">
    <location>
        <begin position="103"/>
        <end position="191"/>
    </location>
</feature>